<feature type="region of interest" description="Disordered" evidence="1">
    <location>
        <begin position="276"/>
        <end position="299"/>
    </location>
</feature>
<dbReference type="GO" id="GO:0003729">
    <property type="term" value="F:mRNA binding"/>
    <property type="evidence" value="ECO:0007669"/>
    <property type="project" value="InterPro"/>
</dbReference>
<reference evidence="3" key="3">
    <citation type="submission" date="2025-08" db="UniProtKB">
        <authorList>
            <consortium name="Ensembl"/>
        </authorList>
    </citation>
    <scope>IDENTIFICATION</scope>
</reference>
<dbReference type="PANTHER" id="PTHR15921">
    <property type="entry name" value="PRE-MRNA CLEAVAGE COMPLEX II"/>
    <property type="match status" value="1"/>
</dbReference>
<dbReference type="Pfam" id="PF21936">
    <property type="entry name" value="Pcf11_C"/>
    <property type="match status" value="1"/>
</dbReference>
<evidence type="ECO:0000313" key="4">
    <source>
        <dbReference type="Proteomes" id="UP000008144"/>
    </source>
</evidence>
<dbReference type="STRING" id="7719.ENSCINP00000015046"/>
<feature type="compositionally biased region" description="Basic and acidic residues" evidence="1">
    <location>
        <begin position="216"/>
        <end position="246"/>
    </location>
</feature>
<organism evidence="3 4">
    <name type="scientific">Ciona intestinalis</name>
    <name type="common">Transparent sea squirt</name>
    <name type="synonym">Ascidia intestinalis</name>
    <dbReference type="NCBI Taxonomy" id="7719"/>
    <lineage>
        <taxon>Eukaryota</taxon>
        <taxon>Metazoa</taxon>
        <taxon>Chordata</taxon>
        <taxon>Tunicata</taxon>
        <taxon>Ascidiacea</taxon>
        <taxon>Phlebobranchia</taxon>
        <taxon>Cionidae</taxon>
        <taxon>Ciona</taxon>
    </lineage>
</organism>
<dbReference type="EMBL" id="EAAA01001283">
    <property type="status" value="NOT_ANNOTATED_CDS"/>
    <property type="molecule type" value="Genomic_DNA"/>
</dbReference>
<dbReference type="GO" id="GO:0006369">
    <property type="term" value="P:termination of RNA polymerase II transcription"/>
    <property type="evidence" value="ECO:0007669"/>
    <property type="project" value="InterPro"/>
</dbReference>
<feature type="compositionally biased region" description="Basic residues" evidence="1">
    <location>
        <begin position="34"/>
        <end position="48"/>
    </location>
</feature>
<name>F6YK36_CIOIN</name>
<dbReference type="GO" id="GO:0000993">
    <property type="term" value="F:RNA polymerase II complex binding"/>
    <property type="evidence" value="ECO:0007669"/>
    <property type="project" value="InterPro"/>
</dbReference>
<reference evidence="3" key="4">
    <citation type="submission" date="2025-09" db="UniProtKB">
        <authorList>
            <consortium name="Ensembl"/>
        </authorList>
    </citation>
    <scope>IDENTIFICATION</scope>
</reference>
<feature type="domain" description="Pcf11 C-terminal" evidence="2">
    <location>
        <begin position="454"/>
        <end position="492"/>
    </location>
</feature>
<dbReference type="Proteomes" id="UP000008144">
    <property type="component" value="Chromosome 14"/>
</dbReference>
<dbReference type="InParanoid" id="F6YK36"/>
<dbReference type="InterPro" id="IPR045154">
    <property type="entry name" value="PCF11-like"/>
</dbReference>
<feature type="region of interest" description="Disordered" evidence="1">
    <location>
        <begin position="420"/>
        <end position="445"/>
    </location>
</feature>
<keyword evidence="4" id="KW-1185">Reference proteome</keyword>
<dbReference type="GO" id="GO:0031124">
    <property type="term" value="P:mRNA 3'-end processing"/>
    <property type="evidence" value="ECO:0007669"/>
    <property type="project" value="InterPro"/>
</dbReference>
<feature type="compositionally biased region" description="Basic residues" evidence="1">
    <location>
        <begin position="150"/>
        <end position="165"/>
    </location>
</feature>
<protein>
    <recommendedName>
        <fullName evidence="2">Pcf11 C-terminal domain-containing protein</fullName>
    </recommendedName>
</protein>
<proteinExistence type="predicted"/>
<feature type="compositionally biased region" description="Basic and acidic residues" evidence="1">
    <location>
        <begin position="181"/>
        <end position="207"/>
    </location>
</feature>
<feature type="region of interest" description="Disordered" evidence="1">
    <location>
        <begin position="1"/>
        <end position="259"/>
    </location>
</feature>
<evidence type="ECO:0000256" key="1">
    <source>
        <dbReference type="SAM" id="MobiDB-lite"/>
    </source>
</evidence>
<feature type="compositionally biased region" description="Basic and acidic residues" evidence="1">
    <location>
        <begin position="49"/>
        <end position="96"/>
    </location>
</feature>
<accession>F6YK36</accession>
<feature type="region of interest" description="Disordered" evidence="1">
    <location>
        <begin position="515"/>
        <end position="563"/>
    </location>
</feature>
<evidence type="ECO:0000259" key="2">
    <source>
        <dbReference type="Pfam" id="PF21936"/>
    </source>
</evidence>
<dbReference type="InterPro" id="IPR054127">
    <property type="entry name" value="Pcf11_C"/>
</dbReference>
<reference evidence="4" key="1">
    <citation type="journal article" date="2002" name="Science">
        <title>The draft genome of Ciona intestinalis: insights into chordate and vertebrate origins.</title>
        <authorList>
            <person name="Dehal P."/>
            <person name="Satou Y."/>
            <person name="Campbell R.K."/>
            <person name="Chapman J."/>
            <person name="Degnan B."/>
            <person name="De Tomaso A."/>
            <person name="Davidson B."/>
            <person name="Di Gregorio A."/>
            <person name="Gelpke M."/>
            <person name="Goodstein D.M."/>
            <person name="Harafuji N."/>
            <person name="Hastings K.E."/>
            <person name="Ho I."/>
            <person name="Hotta K."/>
            <person name="Huang W."/>
            <person name="Kawashima T."/>
            <person name="Lemaire P."/>
            <person name="Martinez D."/>
            <person name="Meinertzhagen I.A."/>
            <person name="Necula S."/>
            <person name="Nonaka M."/>
            <person name="Putnam N."/>
            <person name="Rash S."/>
            <person name="Saiga H."/>
            <person name="Satake M."/>
            <person name="Terry A."/>
            <person name="Yamada L."/>
            <person name="Wang H.G."/>
            <person name="Awazu S."/>
            <person name="Azumi K."/>
            <person name="Boore J."/>
            <person name="Branno M."/>
            <person name="Chin-Bow S."/>
            <person name="DeSantis R."/>
            <person name="Doyle S."/>
            <person name="Francino P."/>
            <person name="Keys D.N."/>
            <person name="Haga S."/>
            <person name="Hayashi H."/>
            <person name="Hino K."/>
            <person name="Imai K.S."/>
            <person name="Inaba K."/>
            <person name="Kano S."/>
            <person name="Kobayashi K."/>
            <person name="Kobayashi M."/>
            <person name="Lee B.I."/>
            <person name="Makabe K.W."/>
            <person name="Manohar C."/>
            <person name="Matassi G."/>
            <person name="Medina M."/>
            <person name="Mochizuki Y."/>
            <person name="Mount S."/>
            <person name="Morishita T."/>
            <person name="Miura S."/>
            <person name="Nakayama A."/>
            <person name="Nishizaka S."/>
            <person name="Nomoto H."/>
            <person name="Ohta F."/>
            <person name="Oishi K."/>
            <person name="Rigoutsos I."/>
            <person name="Sano M."/>
            <person name="Sasaki A."/>
            <person name="Sasakura Y."/>
            <person name="Shoguchi E."/>
            <person name="Shin-i T."/>
            <person name="Spagnuolo A."/>
            <person name="Stainier D."/>
            <person name="Suzuki M.M."/>
            <person name="Tassy O."/>
            <person name="Takatori N."/>
            <person name="Tokuoka M."/>
            <person name="Yagi K."/>
            <person name="Yoshizaki F."/>
            <person name="Wada S."/>
            <person name="Zhang C."/>
            <person name="Hyatt P.D."/>
            <person name="Larimer F."/>
            <person name="Detter C."/>
            <person name="Doggett N."/>
            <person name="Glavina T."/>
            <person name="Hawkins T."/>
            <person name="Richardson P."/>
            <person name="Lucas S."/>
            <person name="Kohara Y."/>
            <person name="Levine M."/>
            <person name="Satoh N."/>
            <person name="Rokhsar D.S."/>
        </authorList>
    </citation>
    <scope>NUCLEOTIDE SEQUENCE [LARGE SCALE GENOMIC DNA]</scope>
</reference>
<dbReference type="HOGENOM" id="CLU_484484_0_0_1"/>
<dbReference type="GeneTree" id="ENSGT00440000034259"/>
<feature type="compositionally biased region" description="Basic and acidic residues" evidence="1">
    <location>
        <begin position="1"/>
        <end position="15"/>
    </location>
</feature>
<dbReference type="AlphaFoldDB" id="F6YK36"/>
<dbReference type="PANTHER" id="PTHR15921:SF3">
    <property type="entry name" value="PRE-MRNA CLEAVAGE COMPLEX 2 PROTEIN PCF11"/>
    <property type="match status" value="1"/>
</dbReference>
<reference evidence="3" key="2">
    <citation type="journal article" date="2008" name="Genome Biol.">
        <title>Improved genome assembly and evidence-based global gene model set for the chordate Ciona intestinalis: new insight into intron and operon populations.</title>
        <authorList>
            <person name="Satou Y."/>
            <person name="Mineta K."/>
            <person name="Ogasawara M."/>
            <person name="Sasakura Y."/>
            <person name="Shoguchi E."/>
            <person name="Ueno K."/>
            <person name="Yamada L."/>
            <person name="Matsumoto J."/>
            <person name="Wasserscheid J."/>
            <person name="Dewar K."/>
            <person name="Wiley G.B."/>
            <person name="Macmil S.L."/>
            <person name="Roe B.A."/>
            <person name="Zeller R.W."/>
            <person name="Hastings K.E."/>
            <person name="Lemaire P."/>
            <person name="Lindquist E."/>
            <person name="Endo T."/>
            <person name="Hotta K."/>
            <person name="Inaba K."/>
        </authorList>
    </citation>
    <scope>NUCLEOTIDE SEQUENCE [LARGE SCALE GENOMIC DNA]</scope>
    <source>
        <strain evidence="3">wild type</strain>
    </source>
</reference>
<evidence type="ECO:0000313" key="3">
    <source>
        <dbReference type="Ensembl" id="ENSCINP00000015046.3"/>
    </source>
</evidence>
<dbReference type="Ensembl" id="ENSCINT00000015046.3">
    <property type="protein sequence ID" value="ENSCINP00000015046.3"/>
    <property type="gene ID" value="ENSCING00000007331.3"/>
</dbReference>
<sequence length="563" mass="65212">MKGPEKDAPGHDEKNSSVFVRDDDDDIAPERGHPRFRGPRHPPRGRIPHPRDRLQEKEEARMQRIYEEEKEKLEWEHELHHQLQMERWEEERRREAGPPFRRGRGRGFPRLPPRDRRDGWESPPMDEEDLDIARGSIRRGGPPHRPPVVRGRRFPTHQRDRRRPPLPHDARPPPGYHRGRSPPDRRLPPHPRHPGEPRPPPEWERGHRLPPNEAHFPPDRPFHPEERRLSPPPINERRKLPIEPARDLPPVNQPPPINQINVDRLLSNLLAKGILKKTEPERSSPTPPTVSTPPLVKTEPVTAPSVVATKPVEEPRTISPFDEELMTMDPDANIPIITLNSDLKIRHDEIIKRLFTGIQCSACGLRFTTRQTDLYAEHLDWHYRVNRKDKEGFVQSHRSLYPAAGEWICFEEVVDPEEKAKNPFNEDPVKGEFPGANEENDLTVPLTGRPGEDICKVCKEAFETFYNENDDEWQFANCVKVDDDNFHPSCYEDNYNSSSLITPIKAPLYNPLDSVKEEIPGLDNSPQIKEEPQSEDEKMEESEVPEKSEVFIKTEVQTDFPNG</sequence>